<dbReference type="EMBL" id="FOQD01000015">
    <property type="protein sequence ID" value="SFJ09427.1"/>
    <property type="molecule type" value="Genomic_DNA"/>
</dbReference>
<dbReference type="AlphaFoldDB" id="A0A1I3NJT0"/>
<dbReference type="SUPFAM" id="SSF46689">
    <property type="entry name" value="Homeodomain-like"/>
    <property type="match status" value="1"/>
</dbReference>
<protein>
    <submittedName>
        <fullName evidence="2">Regulatory protein, Fis family</fullName>
    </submittedName>
</protein>
<dbReference type="OrthoDB" id="9807827at2"/>
<dbReference type="PRINTS" id="PR01590">
    <property type="entry name" value="HTHFIS"/>
</dbReference>
<name>A0A1I3NJT0_9PLAN</name>
<feature type="domain" description="DNA binding HTH" evidence="1">
    <location>
        <begin position="99"/>
        <end position="136"/>
    </location>
</feature>
<gene>
    <name evidence="2" type="ORF">SAMN05421753_115119</name>
</gene>
<sequence>MKTIVAIVSPAPEKDHSSGPENARDLAQGVVTETPAVPEGAMRLEATVTDAVANKIMGTILNLLGAEPFPDATLDDLLQRELAAAGPDACNLYNRIVSRIEERLLHQVYAECDGVKTRTADRLGINRNTLYKMLKQHHLEAHDE</sequence>
<dbReference type="Pfam" id="PF02954">
    <property type="entry name" value="HTH_8"/>
    <property type="match status" value="1"/>
</dbReference>
<evidence type="ECO:0000313" key="3">
    <source>
        <dbReference type="Proteomes" id="UP000199518"/>
    </source>
</evidence>
<dbReference type="RefSeq" id="WP_092053499.1">
    <property type="nucleotide sequence ID" value="NZ_FOQD01000015.1"/>
</dbReference>
<evidence type="ECO:0000313" key="2">
    <source>
        <dbReference type="EMBL" id="SFJ09427.1"/>
    </source>
</evidence>
<dbReference type="Proteomes" id="UP000199518">
    <property type="component" value="Unassembled WGS sequence"/>
</dbReference>
<evidence type="ECO:0000259" key="1">
    <source>
        <dbReference type="Pfam" id="PF02954"/>
    </source>
</evidence>
<dbReference type="GO" id="GO:0043565">
    <property type="term" value="F:sequence-specific DNA binding"/>
    <property type="evidence" value="ECO:0007669"/>
    <property type="project" value="InterPro"/>
</dbReference>
<organism evidence="2 3">
    <name type="scientific">Planctomicrobium piriforme</name>
    <dbReference type="NCBI Taxonomy" id="1576369"/>
    <lineage>
        <taxon>Bacteria</taxon>
        <taxon>Pseudomonadati</taxon>
        <taxon>Planctomycetota</taxon>
        <taxon>Planctomycetia</taxon>
        <taxon>Planctomycetales</taxon>
        <taxon>Planctomycetaceae</taxon>
        <taxon>Planctomicrobium</taxon>
    </lineage>
</organism>
<reference evidence="3" key="1">
    <citation type="submission" date="2016-10" db="EMBL/GenBank/DDBJ databases">
        <authorList>
            <person name="Varghese N."/>
            <person name="Submissions S."/>
        </authorList>
    </citation>
    <scope>NUCLEOTIDE SEQUENCE [LARGE SCALE GENOMIC DNA]</scope>
    <source>
        <strain evidence="3">DSM 26348</strain>
    </source>
</reference>
<dbReference type="InterPro" id="IPR009057">
    <property type="entry name" value="Homeodomain-like_sf"/>
</dbReference>
<proteinExistence type="predicted"/>
<dbReference type="STRING" id="1576369.SAMN05421753_115119"/>
<accession>A0A1I3NJT0</accession>
<dbReference type="InterPro" id="IPR002197">
    <property type="entry name" value="HTH_Fis"/>
</dbReference>
<dbReference type="Gene3D" id="1.10.10.60">
    <property type="entry name" value="Homeodomain-like"/>
    <property type="match status" value="1"/>
</dbReference>
<keyword evidence="3" id="KW-1185">Reference proteome</keyword>